<dbReference type="InterPro" id="IPR000923">
    <property type="entry name" value="BlueCu_1"/>
</dbReference>
<dbReference type="SUPFAM" id="SSF49503">
    <property type="entry name" value="Cupredoxins"/>
    <property type="match status" value="1"/>
</dbReference>
<evidence type="ECO:0000259" key="11">
    <source>
        <dbReference type="Pfam" id="PF04234"/>
    </source>
</evidence>
<dbReference type="GO" id="GO:0005507">
    <property type="term" value="F:copper ion binding"/>
    <property type="evidence" value="ECO:0007669"/>
    <property type="project" value="InterPro"/>
</dbReference>
<dbReference type="Gene3D" id="2.60.40.1220">
    <property type="match status" value="1"/>
</dbReference>
<dbReference type="GO" id="GO:0042597">
    <property type="term" value="C:periplasmic space"/>
    <property type="evidence" value="ECO:0007669"/>
    <property type="project" value="UniProtKB-SubCell"/>
</dbReference>
<dbReference type="GO" id="GO:0009055">
    <property type="term" value="F:electron transfer activity"/>
    <property type="evidence" value="ECO:0007669"/>
    <property type="project" value="InterPro"/>
</dbReference>
<keyword evidence="6" id="KW-0249">Electron transport</keyword>
<dbReference type="InterPro" id="IPR014756">
    <property type="entry name" value="Ig_E-set"/>
</dbReference>
<feature type="domain" description="CopC" evidence="11">
    <location>
        <begin position="53"/>
        <end position="146"/>
    </location>
</feature>
<feature type="binding site" evidence="8">
    <location>
        <position position="243"/>
    </location>
    <ligand>
        <name>Cu cation</name>
        <dbReference type="ChEBI" id="CHEBI:23378"/>
    </ligand>
</feature>
<dbReference type="EMBL" id="KT006999">
    <property type="protein sequence ID" value="AKQ02240.1"/>
    <property type="molecule type" value="Genomic_DNA"/>
</dbReference>
<evidence type="ECO:0000259" key="10">
    <source>
        <dbReference type="Pfam" id="PF00127"/>
    </source>
</evidence>
<evidence type="ECO:0000256" key="8">
    <source>
        <dbReference type="PIRSR" id="PIRSR602386-1"/>
    </source>
</evidence>
<accession>A0A0H4T673</accession>
<dbReference type="InterPro" id="IPR028871">
    <property type="entry name" value="BlueCu_1_BS"/>
</dbReference>
<keyword evidence="3 8" id="KW-0479">Metal-binding</keyword>
<evidence type="ECO:0000256" key="1">
    <source>
        <dbReference type="ARBA" id="ARBA00004418"/>
    </source>
</evidence>
<dbReference type="Pfam" id="PF00127">
    <property type="entry name" value="Copper-bind"/>
    <property type="match status" value="1"/>
</dbReference>
<evidence type="ECO:0000256" key="9">
    <source>
        <dbReference type="SAM" id="MobiDB-lite"/>
    </source>
</evidence>
<feature type="binding site" evidence="8">
    <location>
        <position position="239"/>
    </location>
    <ligand>
        <name>Cu cation</name>
        <dbReference type="ChEBI" id="CHEBI:23378"/>
    </ligand>
</feature>
<comment type="subcellular location">
    <subcellularLocation>
        <location evidence="1">Periplasm</location>
    </subcellularLocation>
</comment>
<dbReference type="AlphaFoldDB" id="A0A0H4T673"/>
<evidence type="ECO:0000256" key="7">
    <source>
        <dbReference type="ARBA" id="ARBA00023008"/>
    </source>
</evidence>
<protein>
    <submittedName>
        <fullName evidence="12">Blue (Type1) copper domain-containing protein</fullName>
    </submittedName>
</protein>
<dbReference type="InterPro" id="IPR008972">
    <property type="entry name" value="Cupredoxin"/>
</dbReference>
<reference evidence="12" key="1">
    <citation type="journal article" date="2015" name="ISME J.">
        <title>Aquifer environment selects for microbial species cohorts in sediment and groundwater.</title>
        <authorList>
            <person name="Hug L.A."/>
            <person name="Thomas B.C."/>
            <person name="Brown C.T."/>
            <person name="Frischkorn K.R."/>
            <person name="Williams K.H."/>
            <person name="Tringe S.G."/>
            <person name="Banfield J.F."/>
        </authorList>
    </citation>
    <scope>NUCLEOTIDE SEQUENCE</scope>
</reference>
<dbReference type="GO" id="GO:0046688">
    <property type="term" value="P:response to copper ion"/>
    <property type="evidence" value="ECO:0007669"/>
    <property type="project" value="InterPro"/>
</dbReference>
<evidence type="ECO:0000256" key="2">
    <source>
        <dbReference type="ARBA" id="ARBA00022448"/>
    </source>
</evidence>
<proteinExistence type="predicted"/>
<evidence type="ECO:0000313" key="12">
    <source>
        <dbReference type="EMBL" id="AKQ02240.1"/>
    </source>
</evidence>
<feature type="binding site" evidence="8">
    <location>
        <position position="236"/>
    </location>
    <ligand>
        <name>Cu cation</name>
        <dbReference type="ChEBI" id="CHEBI:23378"/>
    </ligand>
</feature>
<gene>
    <name evidence="12" type="primary">ype1</name>
</gene>
<sequence length="250" mass="27118">MTKIILVAVVLLLLGGGAYLFLRKGSNQGTAPTTNQEGSGTSASFSNSKKAAHYESNTPEHGAILAGVPINVVINFNFDLANPSEIRISGTTSPSDVGSGDTVVDANKLSMRRAIRNDAPDGIYTVNYTACWADGSCHDGQFQFKIDRSLVTEFEDLTGKDEVTINLKNFAFNPTKVKVSKGTKVIWVNQDNIIHTVNTDSHPGHNYFPGQNSRDLSKGDTYSVTFDKEGIYPYHCTPHADTMKGQVLVE</sequence>
<dbReference type="SUPFAM" id="SSF81296">
    <property type="entry name" value="E set domains"/>
    <property type="match status" value="1"/>
</dbReference>
<feature type="binding site" evidence="8">
    <location>
        <position position="195"/>
    </location>
    <ligand>
        <name>Cu cation</name>
        <dbReference type="ChEBI" id="CHEBI:23378"/>
    </ligand>
</feature>
<keyword evidence="7 8" id="KW-0186">Copper</keyword>
<feature type="domain" description="Blue (type 1) copper" evidence="10">
    <location>
        <begin position="163"/>
        <end position="250"/>
    </location>
</feature>
<dbReference type="InterPro" id="IPR007348">
    <property type="entry name" value="CopC_dom"/>
</dbReference>
<evidence type="ECO:0000256" key="5">
    <source>
        <dbReference type="ARBA" id="ARBA00022764"/>
    </source>
</evidence>
<dbReference type="PRINTS" id="PR00155">
    <property type="entry name" value="AMICYANIN"/>
</dbReference>
<evidence type="ECO:0000256" key="4">
    <source>
        <dbReference type="ARBA" id="ARBA00022729"/>
    </source>
</evidence>
<keyword evidence="5" id="KW-0574">Periplasm</keyword>
<dbReference type="PANTHER" id="PTHR36507:SF1">
    <property type="entry name" value="BLL1555 PROTEIN"/>
    <property type="match status" value="1"/>
</dbReference>
<organism evidence="12">
    <name type="scientific">uncultured Microgenomates bacterium Rifle_16ft_4_minimus_37633</name>
    <dbReference type="NCBI Taxonomy" id="1665114"/>
    <lineage>
        <taxon>Bacteria</taxon>
        <taxon>Candidatus Microgenomatota</taxon>
        <taxon>environmental samples</taxon>
    </lineage>
</organism>
<dbReference type="InterPro" id="IPR052721">
    <property type="entry name" value="ET_Amicyanin"/>
</dbReference>
<dbReference type="Gene3D" id="2.60.40.420">
    <property type="entry name" value="Cupredoxins - blue copper proteins"/>
    <property type="match status" value="1"/>
</dbReference>
<keyword evidence="2" id="KW-0813">Transport</keyword>
<dbReference type="PROSITE" id="PS00196">
    <property type="entry name" value="COPPER_BLUE"/>
    <property type="match status" value="1"/>
</dbReference>
<evidence type="ECO:0000256" key="6">
    <source>
        <dbReference type="ARBA" id="ARBA00022982"/>
    </source>
</evidence>
<name>A0A0H4T673_9BACT</name>
<feature type="region of interest" description="Disordered" evidence="9">
    <location>
        <begin position="28"/>
        <end position="52"/>
    </location>
</feature>
<evidence type="ECO:0000256" key="3">
    <source>
        <dbReference type="ARBA" id="ARBA00022723"/>
    </source>
</evidence>
<dbReference type="InterPro" id="IPR002386">
    <property type="entry name" value="Amicyanin/Pseudoazurin"/>
</dbReference>
<comment type="cofactor">
    <cofactor evidence="8">
        <name>Cu cation</name>
        <dbReference type="ChEBI" id="CHEBI:23378"/>
    </cofactor>
    <text evidence="8">Binds 1 copper ion per subunit.</text>
</comment>
<dbReference type="Pfam" id="PF04234">
    <property type="entry name" value="CopC"/>
    <property type="match status" value="1"/>
</dbReference>
<keyword evidence="4" id="KW-0732">Signal</keyword>
<dbReference type="InterPro" id="IPR014755">
    <property type="entry name" value="Cu-Rt/internalin_Ig-like"/>
</dbReference>
<dbReference type="PANTHER" id="PTHR36507">
    <property type="entry name" value="BLL1555 PROTEIN"/>
    <property type="match status" value="1"/>
</dbReference>